<evidence type="ECO:0000313" key="2">
    <source>
        <dbReference type="Proteomes" id="UP000821865"/>
    </source>
</evidence>
<dbReference type="Proteomes" id="UP000821865">
    <property type="component" value="Chromosome 3"/>
</dbReference>
<comment type="caution">
    <text evidence="1">The sequence shown here is derived from an EMBL/GenBank/DDBJ whole genome shotgun (WGS) entry which is preliminary data.</text>
</comment>
<name>A0ACB8D4R1_DERSI</name>
<gene>
    <name evidence="1" type="ORF">HPB49_010537</name>
</gene>
<keyword evidence="2" id="KW-1185">Reference proteome</keyword>
<accession>A0ACB8D4R1</accession>
<proteinExistence type="predicted"/>
<protein>
    <submittedName>
        <fullName evidence="1">Uncharacterized protein</fullName>
    </submittedName>
</protein>
<sequence>MGPKNKRAPIRREYKSLTKDALRQELKYRGIKSSGKKSDMVKRLEKWDQDQMAADASDSTKVELAVRQRKTSESLGGVANGGLASSASSQKEALRMELLAGCVDRKSLVLWRRPIMTLRYFLSELFVLALDMGVRLWRNRKQVMAALLVFLLCTIAYYIEGSHQKYILLIEKKMLWCAYWVGLGVLSSVGLGTGLHTFLLYLGPYIAGVTLAAHECGTVDFPEPPYPDEILCSVSIFNVCHNSAGFLSRHVNYFLQGAGTALGELPPYFMARAARLSGNEDLEDLEELEELMEKEKTKDLSVLDKAKLAVEKLVERVGFLGILACASIPNPLFDLAGITCGHFLVPFWTFFGATLIGKAIIKMHIQKLFVIIAFNENHVELLLKMLRYIPYVGRYLQAPFKEFLAKQKAKLHRKVGSHVAQESSLLAWLFEKLVLCMIVYFVLSIINSMAQSYHRRLSKGQKAMSAPRGKVAVS</sequence>
<organism evidence="1 2">
    <name type="scientific">Dermacentor silvarum</name>
    <name type="common">Tick</name>
    <dbReference type="NCBI Taxonomy" id="543639"/>
    <lineage>
        <taxon>Eukaryota</taxon>
        <taxon>Metazoa</taxon>
        <taxon>Ecdysozoa</taxon>
        <taxon>Arthropoda</taxon>
        <taxon>Chelicerata</taxon>
        <taxon>Arachnida</taxon>
        <taxon>Acari</taxon>
        <taxon>Parasitiformes</taxon>
        <taxon>Ixodida</taxon>
        <taxon>Ixodoidea</taxon>
        <taxon>Ixodidae</taxon>
        <taxon>Rhipicephalinae</taxon>
        <taxon>Dermacentor</taxon>
    </lineage>
</organism>
<dbReference type="EMBL" id="CM023472">
    <property type="protein sequence ID" value="KAH7959364.1"/>
    <property type="molecule type" value="Genomic_DNA"/>
</dbReference>
<evidence type="ECO:0000313" key="1">
    <source>
        <dbReference type="EMBL" id="KAH7959364.1"/>
    </source>
</evidence>
<reference evidence="1" key="1">
    <citation type="submission" date="2020-05" db="EMBL/GenBank/DDBJ databases">
        <title>Large-scale comparative analyses of tick genomes elucidate their genetic diversity and vector capacities.</title>
        <authorList>
            <person name="Jia N."/>
            <person name="Wang J."/>
            <person name="Shi W."/>
            <person name="Du L."/>
            <person name="Sun Y."/>
            <person name="Zhan W."/>
            <person name="Jiang J."/>
            <person name="Wang Q."/>
            <person name="Zhang B."/>
            <person name="Ji P."/>
            <person name="Sakyi L.B."/>
            <person name="Cui X."/>
            <person name="Yuan T."/>
            <person name="Jiang B."/>
            <person name="Yang W."/>
            <person name="Lam T.T.-Y."/>
            <person name="Chang Q."/>
            <person name="Ding S."/>
            <person name="Wang X."/>
            <person name="Zhu J."/>
            <person name="Ruan X."/>
            <person name="Zhao L."/>
            <person name="Wei J."/>
            <person name="Que T."/>
            <person name="Du C."/>
            <person name="Cheng J."/>
            <person name="Dai P."/>
            <person name="Han X."/>
            <person name="Huang E."/>
            <person name="Gao Y."/>
            <person name="Liu J."/>
            <person name="Shao H."/>
            <person name="Ye R."/>
            <person name="Li L."/>
            <person name="Wei W."/>
            <person name="Wang X."/>
            <person name="Wang C."/>
            <person name="Yang T."/>
            <person name="Huo Q."/>
            <person name="Li W."/>
            <person name="Guo W."/>
            <person name="Chen H."/>
            <person name="Zhou L."/>
            <person name="Ni X."/>
            <person name="Tian J."/>
            <person name="Zhou Y."/>
            <person name="Sheng Y."/>
            <person name="Liu T."/>
            <person name="Pan Y."/>
            <person name="Xia L."/>
            <person name="Li J."/>
            <person name="Zhao F."/>
            <person name="Cao W."/>
        </authorList>
    </citation>
    <scope>NUCLEOTIDE SEQUENCE</scope>
    <source>
        <strain evidence="1">Dsil-2018</strain>
    </source>
</reference>